<dbReference type="AlphaFoldDB" id="A0A2A5WCB4"/>
<dbReference type="Gene3D" id="3.90.1200.10">
    <property type="match status" value="1"/>
</dbReference>
<dbReference type="Pfam" id="PF01636">
    <property type="entry name" value="APH"/>
    <property type="match status" value="1"/>
</dbReference>
<sequence>MKIEDLERHLLPFSRFHYDDDDVEIREVFAMPGHAGFSYGFSVVHAEKIHKWYIRLPPPNVKLQGTADVLRQVAALNVLPDSVPHCQVKWSGDDPQWFGRPYFIVPQLEGDVIRVKEDRILSLDPACRISMARQAINALVETHRIDPQLASYLGKPISLQEDVIRWDRFVEKAADSEKLNLAPKVKQLLLDNLPADTPVGIFHGDFQWSNLFYSNSFQLLAVIDWELVGIGSTLNDIGWFATFNDPVAWADSNHSDHVMPHADKLITMYEESWGSELPEIAWFRALAAYKFAIITGFNLMLHRRGKRQDPVWEITKDSMESLLQRAEALLT</sequence>
<dbReference type="EMBL" id="NTJZ01000005">
    <property type="protein sequence ID" value="PDH33963.1"/>
    <property type="molecule type" value="Genomic_DNA"/>
</dbReference>
<proteinExistence type="predicted"/>
<evidence type="ECO:0000259" key="1">
    <source>
        <dbReference type="Pfam" id="PF01636"/>
    </source>
</evidence>
<dbReference type="SUPFAM" id="SSF56112">
    <property type="entry name" value="Protein kinase-like (PK-like)"/>
    <property type="match status" value="1"/>
</dbReference>
<evidence type="ECO:0000313" key="3">
    <source>
        <dbReference type="Proteomes" id="UP000219329"/>
    </source>
</evidence>
<dbReference type="CDD" id="cd05154">
    <property type="entry name" value="ACAD10_11_N-like"/>
    <property type="match status" value="1"/>
</dbReference>
<dbReference type="PANTHER" id="PTHR21310:SF40">
    <property type="entry name" value="AMINOGLYCOSIDE PHOSPHOTRANSFERASE DOMAIN-CONTAINING PROTEIN-RELATED"/>
    <property type="match status" value="1"/>
</dbReference>
<accession>A0A2A5WCB4</accession>
<evidence type="ECO:0000313" key="2">
    <source>
        <dbReference type="EMBL" id="PDH33963.1"/>
    </source>
</evidence>
<dbReference type="InterPro" id="IPR011009">
    <property type="entry name" value="Kinase-like_dom_sf"/>
</dbReference>
<comment type="caution">
    <text evidence="2">The sequence shown here is derived from an EMBL/GenBank/DDBJ whole genome shotgun (WGS) entry which is preliminary data.</text>
</comment>
<reference evidence="2 3" key="1">
    <citation type="submission" date="2017-08" db="EMBL/GenBank/DDBJ databases">
        <title>Fine stratification of microbial communities through a metagenomic profile of the photic zone.</title>
        <authorList>
            <person name="Haro-Moreno J.M."/>
            <person name="Lopez-Perez M."/>
            <person name="De La Torre J."/>
            <person name="Picazo A."/>
            <person name="Camacho A."/>
            <person name="Rodriguez-Valera F."/>
        </authorList>
    </citation>
    <scope>NUCLEOTIDE SEQUENCE [LARGE SCALE GENOMIC DNA]</scope>
    <source>
        <strain evidence="2">MED-G28</strain>
    </source>
</reference>
<dbReference type="InterPro" id="IPR002575">
    <property type="entry name" value="Aminoglycoside_PTrfase"/>
</dbReference>
<dbReference type="Proteomes" id="UP000219329">
    <property type="component" value="Unassembled WGS sequence"/>
</dbReference>
<dbReference type="PANTHER" id="PTHR21310">
    <property type="entry name" value="AMINOGLYCOSIDE PHOSPHOTRANSFERASE-RELATED-RELATED"/>
    <property type="match status" value="1"/>
</dbReference>
<dbReference type="InterPro" id="IPR041726">
    <property type="entry name" value="ACAD10_11_N"/>
</dbReference>
<dbReference type="InterPro" id="IPR051678">
    <property type="entry name" value="AGP_Transferase"/>
</dbReference>
<feature type="domain" description="Aminoglycoside phosphotransferase" evidence="1">
    <location>
        <begin position="47"/>
        <end position="243"/>
    </location>
</feature>
<protein>
    <recommendedName>
        <fullName evidence="1">Aminoglycoside phosphotransferase domain-containing protein</fullName>
    </recommendedName>
</protein>
<organism evidence="2 3">
    <name type="scientific">OM182 bacterium MED-G28</name>
    <dbReference type="NCBI Taxonomy" id="1986256"/>
    <lineage>
        <taxon>Bacteria</taxon>
        <taxon>Pseudomonadati</taxon>
        <taxon>Pseudomonadota</taxon>
        <taxon>Gammaproteobacteria</taxon>
        <taxon>OMG group</taxon>
        <taxon>OM182 clade</taxon>
    </lineage>
</organism>
<name>A0A2A5WCB4_9GAMM</name>
<gene>
    <name evidence="2" type="ORF">CNF02_06295</name>
</gene>